<evidence type="ECO:0000256" key="1">
    <source>
        <dbReference type="SAM" id="Phobius"/>
    </source>
</evidence>
<evidence type="ECO:0000313" key="3">
    <source>
        <dbReference type="Proteomes" id="UP000051311"/>
    </source>
</evidence>
<comment type="caution">
    <text evidence="2">The sequence shown here is derived from an EMBL/GenBank/DDBJ whole genome shotgun (WGS) entry which is preliminary data.</text>
</comment>
<feature type="transmembrane region" description="Helical" evidence="1">
    <location>
        <begin position="6"/>
        <end position="23"/>
    </location>
</feature>
<dbReference type="AlphaFoldDB" id="A0A0R1P2E8"/>
<organism evidence="2 3">
    <name type="scientific">Lactobacillus gallinarum DSM 10532 = JCM 2011</name>
    <dbReference type="NCBI Taxonomy" id="1423748"/>
    <lineage>
        <taxon>Bacteria</taxon>
        <taxon>Bacillati</taxon>
        <taxon>Bacillota</taxon>
        <taxon>Bacilli</taxon>
        <taxon>Lactobacillales</taxon>
        <taxon>Lactobacillaceae</taxon>
        <taxon>Lactobacillus</taxon>
    </lineage>
</organism>
<sequence>MQVDVASIVTAVVILIAVVIIIMKKESKISGIAIIAVGVVFLIDSCFLRYKPVMQLVVLSIFFIMLGIFWIIKSYKK</sequence>
<name>A0A0R1P2E8_9LACO</name>
<dbReference type="eggNOG" id="ENOG503187J">
    <property type="taxonomic scope" value="Bacteria"/>
</dbReference>
<feature type="transmembrane region" description="Helical" evidence="1">
    <location>
        <begin position="30"/>
        <end position="50"/>
    </location>
</feature>
<dbReference type="RefSeq" id="WP_013087006.1">
    <property type="nucleotide sequence ID" value="NZ_AZEL01000010.1"/>
</dbReference>
<keyword evidence="1" id="KW-1133">Transmembrane helix</keyword>
<reference evidence="2 3" key="1">
    <citation type="journal article" date="2015" name="Genome Announc.">
        <title>Expanding the biotechnology potential of lactobacilli through comparative genomics of 213 strains and associated genera.</title>
        <authorList>
            <person name="Sun Z."/>
            <person name="Harris H.M."/>
            <person name="McCann A."/>
            <person name="Guo C."/>
            <person name="Argimon S."/>
            <person name="Zhang W."/>
            <person name="Yang X."/>
            <person name="Jeffery I.B."/>
            <person name="Cooney J.C."/>
            <person name="Kagawa T.F."/>
            <person name="Liu W."/>
            <person name="Song Y."/>
            <person name="Salvetti E."/>
            <person name="Wrobel A."/>
            <person name="Rasinkangas P."/>
            <person name="Parkhill J."/>
            <person name="Rea M.C."/>
            <person name="O'Sullivan O."/>
            <person name="Ritari J."/>
            <person name="Douillard F.P."/>
            <person name="Paul Ross R."/>
            <person name="Yang R."/>
            <person name="Briner A.E."/>
            <person name="Felis G.E."/>
            <person name="de Vos W.M."/>
            <person name="Barrangou R."/>
            <person name="Klaenhammer T.R."/>
            <person name="Caufield P.W."/>
            <person name="Cui Y."/>
            <person name="Zhang H."/>
            <person name="O'Toole P.W."/>
        </authorList>
    </citation>
    <scope>NUCLEOTIDE SEQUENCE [LARGE SCALE GENOMIC DNA]</scope>
    <source>
        <strain evidence="2 3">DSM 10532</strain>
    </source>
</reference>
<evidence type="ECO:0000313" key="2">
    <source>
        <dbReference type="EMBL" id="KRL24532.1"/>
    </source>
</evidence>
<accession>A0A0R1P2E8</accession>
<proteinExistence type="predicted"/>
<protein>
    <submittedName>
        <fullName evidence="2">Uncharacterized protein</fullName>
    </submittedName>
</protein>
<feature type="transmembrane region" description="Helical" evidence="1">
    <location>
        <begin position="56"/>
        <end position="72"/>
    </location>
</feature>
<keyword evidence="1" id="KW-0812">Transmembrane</keyword>
<keyword evidence="1" id="KW-0472">Membrane</keyword>
<gene>
    <name evidence="2" type="ORF">FC37_GL000368</name>
</gene>
<dbReference type="EMBL" id="AZEL01000010">
    <property type="protein sequence ID" value="KRL24532.1"/>
    <property type="molecule type" value="Genomic_DNA"/>
</dbReference>
<dbReference type="PATRIC" id="fig|1423748.3.peg.391"/>
<dbReference type="Proteomes" id="UP000051311">
    <property type="component" value="Unassembled WGS sequence"/>
</dbReference>